<dbReference type="Pfam" id="PF22904">
    <property type="entry name" value="NOMO1-like_2nd"/>
    <property type="match status" value="1"/>
</dbReference>
<keyword evidence="6" id="KW-1185">Reference proteome</keyword>
<evidence type="ECO:0000259" key="4">
    <source>
        <dbReference type="Pfam" id="PF22904"/>
    </source>
</evidence>
<keyword evidence="3" id="KW-0732">Signal</keyword>
<feature type="region of interest" description="Disordered" evidence="1">
    <location>
        <begin position="109"/>
        <end position="132"/>
    </location>
</feature>
<keyword evidence="2" id="KW-0472">Membrane</keyword>
<organism evidence="5 6">
    <name type="scientific">Salinicoccus hispanicus</name>
    <dbReference type="NCBI Taxonomy" id="157225"/>
    <lineage>
        <taxon>Bacteria</taxon>
        <taxon>Bacillati</taxon>
        <taxon>Bacillota</taxon>
        <taxon>Bacilli</taxon>
        <taxon>Bacillales</taxon>
        <taxon>Staphylococcaceae</taxon>
        <taxon>Salinicoccus</taxon>
    </lineage>
</organism>
<evidence type="ECO:0000313" key="5">
    <source>
        <dbReference type="EMBL" id="MXQ51570.1"/>
    </source>
</evidence>
<keyword evidence="2" id="KW-0812">Transmembrane</keyword>
<sequence length="285" mass="31997">MRKITYYMAVLLLVIILPVSRAAADSTEEMTQEEYSEERSVEGTMEEPVAEPSVQEEYTQEYSSEENTTEEYTDEYYEEWTEEPYESYQPEPSSEETFEQTVEQYTEEVTEEPVVETTEEPAIEPSVEPEPVQEPVNVSINQMEVTEFSIKGEVVSEGKGVEGVAVSLTGEMEAEVVTDAEGQFVFTEVPAGDYTIESDVPEGYELEEDSRTLTLEDKNKKGITFDLAAISEESEEVPETVAPDEQVSANQNINDNGMNMPLIIIGSALLVLGLLIFMIRAIRNR</sequence>
<gene>
    <name evidence="5" type="ORF">GQ671_09875</name>
</gene>
<feature type="domain" description="NOMO second beta-sandwich" evidence="4">
    <location>
        <begin position="148"/>
        <end position="221"/>
    </location>
</feature>
<keyword evidence="2" id="KW-1133">Transmembrane helix</keyword>
<feature type="chain" id="PRO_5038413611" description="NOMO second beta-sandwich domain-containing protein" evidence="3">
    <location>
        <begin position="24"/>
        <end position="285"/>
    </location>
</feature>
<proteinExistence type="predicted"/>
<dbReference type="AlphaFoldDB" id="A0A6N8U0G1"/>
<dbReference type="InterPro" id="IPR013783">
    <property type="entry name" value="Ig-like_fold"/>
</dbReference>
<reference evidence="5 6" key="1">
    <citation type="submission" date="2019-12" db="EMBL/GenBank/DDBJ databases">
        <title>Salinicoccus cyprini sp. nov., isolated from gastro-intestinal tract of mirror carp, Cyprinus carpio var. specularis, collected from Gobind Sagar Reservoir, Himachal Pradesh, India.</title>
        <authorList>
            <person name="Talwar C."/>
            <person name="Singh A.K."/>
            <person name="Lal R."/>
            <person name="Negi R.K."/>
        </authorList>
    </citation>
    <scope>NUCLEOTIDE SEQUENCE [LARGE SCALE GENOMIC DNA]</scope>
    <source>
        <strain evidence="5 6">J-82</strain>
    </source>
</reference>
<dbReference type="RefSeq" id="WP_160656425.1">
    <property type="nucleotide sequence ID" value="NZ_JBHRWU010000001.1"/>
</dbReference>
<feature type="compositionally biased region" description="Acidic residues" evidence="1">
    <location>
        <begin position="109"/>
        <end position="122"/>
    </location>
</feature>
<accession>A0A6N8U0G1</accession>
<feature type="signal peptide" evidence="3">
    <location>
        <begin position="1"/>
        <end position="23"/>
    </location>
</feature>
<evidence type="ECO:0000313" key="6">
    <source>
        <dbReference type="Proteomes" id="UP000436284"/>
    </source>
</evidence>
<evidence type="ECO:0000256" key="1">
    <source>
        <dbReference type="SAM" id="MobiDB-lite"/>
    </source>
</evidence>
<dbReference type="SUPFAM" id="SSF49478">
    <property type="entry name" value="Cna protein B-type domain"/>
    <property type="match status" value="1"/>
</dbReference>
<feature type="transmembrane region" description="Helical" evidence="2">
    <location>
        <begin position="260"/>
        <end position="279"/>
    </location>
</feature>
<dbReference type="OrthoDB" id="2390447at2"/>
<evidence type="ECO:0000256" key="3">
    <source>
        <dbReference type="SAM" id="SignalP"/>
    </source>
</evidence>
<dbReference type="EMBL" id="WUUK01000004">
    <property type="protein sequence ID" value="MXQ51570.1"/>
    <property type="molecule type" value="Genomic_DNA"/>
</dbReference>
<evidence type="ECO:0000256" key="2">
    <source>
        <dbReference type="SAM" id="Phobius"/>
    </source>
</evidence>
<feature type="compositionally biased region" description="Acidic residues" evidence="1">
    <location>
        <begin position="26"/>
        <end position="36"/>
    </location>
</feature>
<feature type="compositionally biased region" description="Acidic residues" evidence="1">
    <location>
        <begin position="63"/>
        <end position="81"/>
    </location>
</feature>
<dbReference type="InterPro" id="IPR055074">
    <property type="entry name" value="NOMO1-3_2nd"/>
</dbReference>
<comment type="caution">
    <text evidence="5">The sequence shown here is derived from an EMBL/GenBank/DDBJ whole genome shotgun (WGS) entry which is preliminary data.</text>
</comment>
<protein>
    <recommendedName>
        <fullName evidence="4">NOMO second beta-sandwich domain-containing protein</fullName>
    </recommendedName>
</protein>
<feature type="region of interest" description="Disordered" evidence="1">
    <location>
        <begin position="23"/>
        <end position="81"/>
    </location>
</feature>
<dbReference type="Gene3D" id="2.60.40.10">
    <property type="entry name" value="Immunoglobulins"/>
    <property type="match status" value="1"/>
</dbReference>
<dbReference type="Proteomes" id="UP000436284">
    <property type="component" value="Unassembled WGS sequence"/>
</dbReference>
<name>A0A6N8U0G1_9STAP</name>